<dbReference type="AlphaFoldDB" id="A0A8J2ZYA2"/>
<sequence length="250" mass="27571">MKKGKNIIAASAFAVLLIGMSACSHSSDPDTSTKSQSKTDKTTQSSDNNTTSKDSTNTSDSSTGDTANNSPNSTSKTDNSESKLDQRTGAVLNATLKYESQQPDTTVDYPSYTMTQSGKKVRLTLDPAENHQDDFKEGLVKEVVNNGDESHNVTLFQWKIDDNNTLSLIDTSTEKVVYTTKITDTEKLGSSHPTGAWVKTFENKLYKAYHVTPRRYKYIGNGNWEVWVKENDTGKNPYVTVNQNTGDFHG</sequence>
<dbReference type="Proteomes" id="UP000656813">
    <property type="component" value="Unassembled WGS sequence"/>
</dbReference>
<evidence type="ECO:0000256" key="1">
    <source>
        <dbReference type="SAM" id="MobiDB-lite"/>
    </source>
</evidence>
<keyword evidence="4" id="KW-1185">Reference proteome</keyword>
<reference evidence="3" key="2">
    <citation type="submission" date="2020-09" db="EMBL/GenBank/DDBJ databases">
        <authorList>
            <person name="Sun Q."/>
            <person name="Zhou Y."/>
        </authorList>
    </citation>
    <scope>NUCLEOTIDE SEQUENCE</scope>
    <source>
        <strain evidence="3">CGMCC 1.12777</strain>
    </source>
</reference>
<dbReference type="EMBL" id="BMFV01000033">
    <property type="protein sequence ID" value="GGH86494.1"/>
    <property type="molecule type" value="Genomic_DNA"/>
</dbReference>
<evidence type="ECO:0000256" key="2">
    <source>
        <dbReference type="SAM" id="SignalP"/>
    </source>
</evidence>
<proteinExistence type="predicted"/>
<name>A0A8J2ZYA2_9BACL</name>
<protein>
    <recommendedName>
        <fullName evidence="5">Lipoprotein</fullName>
    </recommendedName>
</protein>
<evidence type="ECO:0008006" key="5">
    <source>
        <dbReference type="Google" id="ProtNLM"/>
    </source>
</evidence>
<reference evidence="3" key="1">
    <citation type="journal article" date="2014" name="Int. J. Syst. Evol. Microbiol.">
        <title>Complete genome sequence of Corynebacterium casei LMG S-19264T (=DSM 44701T), isolated from a smear-ripened cheese.</title>
        <authorList>
            <consortium name="US DOE Joint Genome Institute (JGI-PGF)"/>
            <person name="Walter F."/>
            <person name="Albersmeier A."/>
            <person name="Kalinowski J."/>
            <person name="Ruckert C."/>
        </authorList>
    </citation>
    <scope>NUCLEOTIDE SEQUENCE</scope>
    <source>
        <strain evidence="3">CGMCC 1.12777</strain>
    </source>
</reference>
<feature type="region of interest" description="Disordered" evidence="1">
    <location>
        <begin position="23"/>
        <end position="86"/>
    </location>
</feature>
<comment type="caution">
    <text evidence="3">The sequence shown here is derived from an EMBL/GenBank/DDBJ whole genome shotgun (WGS) entry which is preliminary data.</text>
</comment>
<gene>
    <name evidence="3" type="ORF">GCM10007096_34330</name>
</gene>
<organism evidence="3 4">
    <name type="scientific">Pullulanibacillus pueri</name>
    <dbReference type="NCBI Taxonomy" id="1437324"/>
    <lineage>
        <taxon>Bacteria</taxon>
        <taxon>Bacillati</taxon>
        <taxon>Bacillota</taxon>
        <taxon>Bacilli</taxon>
        <taxon>Bacillales</taxon>
        <taxon>Sporolactobacillaceae</taxon>
        <taxon>Pullulanibacillus</taxon>
    </lineage>
</organism>
<feature type="compositionally biased region" description="Low complexity" evidence="1">
    <location>
        <begin position="29"/>
        <end position="70"/>
    </location>
</feature>
<evidence type="ECO:0000313" key="4">
    <source>
        <dbReference type="Proteomes" id="UP000656813"/>
    </source>
</evidence>
<evidence type="ECO:0000313" key="3">
    <source>
        <dbReference type="EMBL" id="GGH86494.1"/>
    </source>
</evidence>
<feature type="chain" id="PRO_5035303050" description="Lipoprotein" evidence="2">
    <location>
        <begin position="27"/>
        <end position="250"/>
    </location>
</feature>
<dbReference type="RefSeq" id="WP_229745629.1">
    <property type="nucleotide sequence ID" value="NZ_BMFV01000033.1"/>
</dbReference>
<feature type="signal peptide" evidence="2">
    <location>
        <begin position="1"/>
        <end position="26"/>
    </location>
</feature>
<keyword evidence="2" id="KW-0732">Signal</keyword>
<accession>A0A8J2ZYA2</accession>
<dbReference type="PROSITE" id="PS51257">
    <property type="entry name" value="PROKAR_LIPOPROTEIN"/>
    <property type="match status" value="1"/>
</dbReference>